<comment type="caution">
    <text evidence="3">The sequence shown here is derived from an EMBL/GenBank/DDBJ whole genome shotgun (WGS) entry which is preliminary data.</text>
</comment>
<feature type="region of interest" description="Disordered" evidence="1">
    <location>
        <begin position="1"/>
        <end position="31"/>
    </location>
</feature>
<dbReference type="InterPro" id="IPR045107">
    <property type="entry name" value="SAC3/GANP/THP3"/>
</dbReference>
<name>A0A8J5X795_DIALT</name>
<protein>
    <recommendedName>
        <fullName evidence="2">SAC3/GANP/THP3 conserved domain-containing protein</fullName>
    </recommendedName>
</protein>
<dbReference type="GO" id="GO:0005634">
    <property type="term" value="C:nucleus"/>
    <property type="evidence" value="ECO:0007669"/>
    <property type="project" value="TreeGrafter"/>
</dbReference>
<reference evidence="3" key="1">
    <citation type="submission" date="2021-05" db="EMBL/GenBank/DDBJ databases">
        <title>The genome of the haptophyte Pavlova lutheri (Diacronema luteri, Pavlovales) - a model for lipid biosynthesis in eukaryotic algae.</title>
        <authorList>
            <person name="Hulatt C.J."/>
            <person name="Posewitz M.C."/>
        </authorList>
    </citation>
    <scope>NUCLEOTIDE SEQUENCE</scope>
    <source>
        <strain evidence="3">NIVA-4/92</strain>
    </source>
</reference>
<organism evidence="3 4">
    <name type="scientific">Diacronema lutheri</name>
    <name type="common">Unicellular marine alga</name>
    <name type="synonym">Monochrysis lutheri</name>
    <dbReference type="NCBI Taxonomy" id="2081491"/>
    <lineage>
        <taxon>Eukaryota</taxon>
        <taxon>Haptista</taxon>
        <taxon>Haptophyta</taxon>
        <taxon>Pavlovophyceae</taxon>
        <taxon>Pavlovales</taxon>
        <taxon>Pavlovaceae</taxon>
        <taxon>Diacronema</taxon>
    </lineage>
</organism>
<evidence type="ECO:0000313" key="4">
    <source>
        <dbReference type="Proteomes" id="UP000751190"/>
    </source>
</evidence>
<evidence type="ECO:0000313" key="3">
    <source>
        <dbReference type="EMBL" id="KAG8458909.1"/>
    </source>
</evidence>
<evidence type="ECO:0000256" key="1">
    <source>
        <dbReference type="SAM" id="MobiDB-lite"/>
    </source>
</evidence>
<dbReference type="Gene3D" id="1.25.40.990">
    <property type="match status" value="1"/>
</dbReference>
<dbReference type="PANTHER" id="PTHR12436">
    <property type="entry name" value="80 KDA MCM3-ASSOCIATED PROTEIN"/>
    <property type="match status" value="1"/>
</dbReference>
<gene>
    <name evidence="3" type="ORF">KFE25_004243</name>
</gene>
<dbReference type="EMBL" id="JAGTXO010000046">
    <property type="protein sequence ID" value="KAG8458909.1"/>
    <property type="molecule type" value="Genomic_DNA"/>
</dbReference>
<dbReference type="Proteomes" id="UP000751190">
    <property type="component" value="Unassembled WGS sequence"/>
</dbReference>
<dbReference type="OrthoDB" id="199574at2759"/>
<feature type="domain" description="SAC3/GANP/THP3 conserved" evidence="2">
    <location>
        <begin position="47"/>
        <end position="260"/>
    </location>
</feature>
<evidence type="ECO:0000259" key="2">
    <source>
        <dbReference type="Pfam" id="PF03399"/>
    </source>
</evidence>
<dbReference type="PANTHER" id="PTHR12436:SF4">
    <property type="entry name" value="LEUKOCYTE RECEPTOR CLUSTER MEMBER 8"/>
    <property type="match status" value="1"/>
</dbReference>
<sequence length="327" mass="36140">MKRKGSAGAGGGGARRAREGDAPHPVTAPALRGRSIELEKPYFRLSAMPDPSTVRPPRVLADALEVVKRRWASDLDYDYAREQLKSIRQDLTVQLLHDDLAADVYETHARIAIEADDLGEFNTCQAQLQPLHAAGHHVRHAPEFCAYRVLYNSVVPPRGSSSALVLAQLQQLNGRALRHPLIAQALDAHRAIEARDFGAFFRLWPRMANLGRHFLDRLAPEMRRLALRAACAAFEPAVPLPRLAQVLGLTDAAACLAYLRRFHRATAEHFIADGRAPADVARALAACLDEAEARIAPREGTPDELQLCTRAFRFALARQRAQRASEL</sequence>
<dbReference type="InterPro" id="IPR005062">
    <property type="entry name" value="SAC3/GANP/THP3_conserved"/>
</dbReference>
<dbReference type="AlphaFoldDB" id="A0A8J5X795"/>
<proteinExistence type="predicted"/>
<dbReference type="OMA" id="RKSEFLC"/>
<accession>A0A8J5X795</accession>
<dbReference type="Pfam" id="PF03399">
    <property type="entry name" value="SAC3_GANP"/>
    <property type="match status" value="1"/>
</dbReference>
<keyword evidence="4" id="KW-1185">Reference proteome</keyword>